<name>A0ABS1BUR3_9NEIS</name>
<protein>
    <submittedName>
        <fullName evidence="1">Uncharacterized protein</fullName>
    </submittedName>
</protein>
<dbReference type="RefSeq" id="WP_200522954.1">
    <property type="nucleotide sequence ID" value="NZ_JAEHNZ010000003.1"/>
</dbReference>
<comment type="caution">
    <text evidence="1">The sequence shown here is derived from an EMBL/GenBank/DDBJ whole genome shotgun (WGS) entry which is preliminary data.</text>
</comment>
<keyword evidence="2" id="KW-1185">Reference proteome</keyword>
<evidence type="ECO:0000313" key="2">
    <source>
        <dbReference type="Proteomes" id="UP000614058"/>
    </source>
</evidence>
<dbReference type="Proteomes" id="UP000614058">
    <property type="component" value="Unassembled WGS sequence"/>
</dbReference>
<dbReference type="EMBL" id="JAEHNZ010000003">
    <property type="protein sequence ID" value="MBK0396914.1"/>
    <property type="molecule type" value="Genomic_DNA"/>
</dbReference>
<accession>A0ABS1BUR3</accession>
<sequence>MLSRYFHRRRQPENILLVHGLPASRRDAGQAFQAAQSFAPAFECRLFSGCLNAQAILLNV</sequence>
<reference evidence="1 2" key="1">
    <citation type="journal article" date="2021" name="Pathogens">
        <title>Isolation and Characterization of Kingella bonacorsii sp. nov., A Novel Kingella Species Detected in a Stable Periodontitis Subject.</title>
        <authorList>
            <person name="Antezack A."/>
            <person name="Boxberger M."/>
            <person name="Rolland C."/>
            <person name="Monnet-Corti V."/>
            <person name="La Scola B."/>
        </authorList>
    </citation>
    <scope>NUCLEOTIDE SEQUENCE [LARGE SCALE GENOMIC DNA]</scope>
    <source>
        <strain evidence="1 2">Marseille-Q4569</strain>
    </source>
</reference>
<gene>
    <name evidence="1" type="ORF">JDW22_10105</name>
</gene>
<organism evidence="1 2">
    <name type="scientific">Kingella bonacorsii</name>
    <dbReference type="NCBI Taxonomy" id="2796361"/>
    <lineage>
        <taxon>Bacteria</taxon>
        <taxon>Pseudomonadati</taxon>
        <taxon>Pseudomonadota</taxon>
        <taxon>Betaproteobacteria</taxon>
        <taxon>Neisseriales</taxon>
        <taxon>Neisseriaceae</taxon>
        <taxon>Kingella</taxon>
    </lineage>
</organism>
<proteinExistence type="predicted"/>
<evidence type="ECO:0000313" key="1">
    <source>
        <dbReference type="EMBL" id="MBK0396914.1"/>
    </source>
</evidence>